<feature type="region of interest" description="Disordered" evidence="2">
    <location>
        <begin position="314"/>
        <end position="420"/>
    </location>
</feature>
<dbReference type="InterPro" id="IPR015419">
    <property type="entry name" value="CTAG/Pcc1"/>
</dbReference>
<comment type="caution">
    <text evidence="3">The sequence shown here is derived from an EMBL/GenBank/DDBJ whole genome shotgun (WGS) entry which is preliminary data.</text>
</comment>
<accession>A0A7J7F0V2</accession>
<feature type="compositionally biased region" description="Basic and acidic residues" evidence="2">
    <location>
        <begin position="408"/>
        <end position="420"/>
    </location>
</feature>
<dbReference type="EMBL" id="JACDTQ010001582">
    <property type="protein sequence ID" value="KAF5921623.1"/>
    <property type="molecule type" value="Genomic_DNA"/>
</dbReference>
<name>A0A7J7F0V2_DICBM</name>
<evidence type="ECO:0000256" key="2">
    <source>
        <dbReference type="SAM" id="MobiDB-lite"/>
    </source>
</evidence>
<dbReference type="Gene3D" id="3.30.310.50">
    <property type="entry name" value="Alpha-D-phosphohexomutase, C-terminal domain"/>
    <property type="match status" value="1"/>
</dbReference>
<evidence type="ECO:0000313" key="3">
    <source>
        <dbReference type="EMBL" id="KAF5921623.1"/>
    </source>
</evidence>
<comment type="similarity">
    <text evidence="1">Belongs to the CTAG/PCC1 family.</text>
</comment>
<evidence type="ECO:0000313" key="4">
    <source>
        <dbReference type="Proteomes" id="UP000551758"/>
    </source>
</evidence>
<dbReference type="Pfam" id="PF09341">
    <property type="entry name" value="Pcc1"/>
    <property type="match status" value="1"/>
</dbReference>
<dbReference type="AlphaFoldDB" id="A0A7J7F0V2"/>
<feature type="compositionally biased region" description="Polar residues" evidence="2">
    <location>
        <begin position="396"/>
        <end position="406"/>
    </location>
</feature>
<evidence type="ECO:0000256" key="1">
    <source>
        <dbReference type="ARBA" id="ARBA00007073"/>
    </source>
</evidence>
<protein>
    <submittedName>
        <fullName evidence="3">Uncharacterized protein</fullName>
    </submittedName>
</protein>
<sequence>MLMAQGIPEAPESRERKMLQPVALPRSSGHPMHQGLAEKQCPVAGDPGNPLLQFTFPVPFPSPMEAEITLQFLTPNTELQWPVQKEFNANSSILAVQLTAEEFPNSEFPSPPKSLINTVKTQKYQDISEVRRVTLKWDTKRRSGNKDKEQASLATRGLLRAPRHALTCPGRDRGRGRGLGQVVPRSLAPRLPRGAVRRRAVLKAAFLRRGPGRGRNLREAAARRQRRPPGWPRCPWWAGRRAGSGPHWALAGGSRATAHTLGTAAAAAAAISQLSSRCRLALRMRLRGPRTPSLHTPQPPPTRALSPPVRLLVHEPAAGSPGNRQQRQRMCPRRLSRPACATRSPARVGRRVPPNQDGGARPTRRGRGGIVPCPGVSGASCPGELVSERSPLDNLSAPSWQASWGQASEKDHLSVASKDV</sequence>
<organism evidence="3 4">
    <name type="scientific">Diceros bicornis minor</name>
    <name type="common">South-central black rhinoceros</name>
    <dbReference type="NCBI Taxonomy" id="77932"/>
    <lineage>
        <taxon>Eukaryota</taxon>
        <taxon>Metazoa</taxon>
        <taxon>Chordata</taxon>
        <taxon>Craniata</taxon>
        <taxon>Vertebrata</taxon>
        <taxon>Euteleostomi</taxon>
        <taxon>Mammalia</taxon>
        <taxon>Eutheria</taxon>
        <taxon>Laurasiatheria</taxon>
        <taxon>Perissodactyla</taxon>
        <taxon>Rhinocerotidae</taxon>
        <taxon>Diceros</taxon>
    </lineage>
</organism>
<feature type="compositionally biased region" description="Basic residues" evidence="2">
    <location>
        <begin position="326"/>
        <end position="336"/>
    </location>
</feature>
<gene>
    <name evidence="3" type="ORF">HPG69_012793</name>
</gene>
<reference evidence="3 4" key="1">
    <citation type="journal article" date="2020" name="Mol. Biol. Evol.">
        <title>Interspecific Gene Flow and the Evolution of Specialization in Black and White Rhinoceros.</title>
        <authorList>
            <person name="Moodley Y."/>
            <person name="Westbury M.V."/>
            <person name="Russo I.M."/>
            <person name="Gopalakrishnan S."/>
            <person name="Rakotoarivelo A."/>
            <person name="Olsen R.A."/>
            <person name="Prost S."/>
            <person name="Tunstall T."/>
            <person name="Ryder O.A."/>
            <person name="Dalen L."/>
            <person name="Bruford M.W."/>
        </authorList>
    </citation>
    <scope>NUCLEOTIDE SEQUENCE [LARGE SCALE GENOMIC DNA]</scope>
    <source>
        <strain evidence="3">SBR-YM</strain>
        <tissue evidence="3">Skin</tissue>
    </source>
</reference>
<proteinExistence type="inferred from homology"/>
<dbReference type="Proteomes" id="UP000551758">
    <property type="component" value="Unassembled WGS sequence"/>
</dbReference>
<keyword evidence="4" id="KW-1185">Reference proteome</keyword>